<dbReference type="PRINTS" id="PR00036">
    <property type="entry name" value="HTHLACI"/>
</dbReference>
<dbReference type="Gene3D" id="1.10.260.40">
    <property type="entry name" value="lambda repressor-like DNA-binding domains"/>
    <property type="match status" value="1"/>
</dbReference>
<keyword evidence="1" id="KW-0805">Transcription regulation</keyword>
<keyword evidence="3" id="KW-0804">Transcription</keyword>
<dbReference type="SMART" id="SM00354">
    <property type="entry name" value="HTH_LACI"/>
    <property type="match status" value="1"/>
</dbReference>
<protein>
    <submittedName>
        <fullName evidence="5">LacI family DNA-binding transcriptional regulator</fullName>
    </submittedName>
</protein>
<reference evidence="5" key="1">
    <citation type="submission" date="2020-06" db="EMBL/GenBank/DDBJ databases">
        <title>Novel chitinolytic bacterium.</title>
        <authorList>
            <person name="Ungkulpasvich U."/>
            <person name="Kosugi A."/>
            <person name="Uke A."/>
        </authorList>
    </citation>
    <scope>NUCLEOTIDE SEQUENCE</scope>
    <source>
        <strain evidence="5">UUS1-1</strain>
    </source>
</reference>
<evidence type="ECO:0000313" key="6">
    <source>
        <dbReference type="Proteomes" id="UP000657177"/>
    </source>
</evidence>
<dbReference type="PROSITE" id="PS00356">
    <property type="entry name" value="HTH_LACI_1"/>
    <property type="match status" value="1"/>
</dbReference>
<comment type="caution">
    <text evidence="5">The sequence shown here is derived from an EMBL/GenBank/DDBJ whole genome shotgun (WGS) entry which is preliminary data.</text>
</comment>
<dbReference type="CDD" id="cd01392">
    <property type="entry name" value="HTH_LacI"/>
    <property type="match status" value="1"/>
</dbReference>
<evidence type="ECO:0000259" key="4">
    <source>
        <dbReference type="PROSITE" id="PS50932"/>
    </source>
</evidence>
<dbReference type="CDD" id="cd06267">
    <property type="entry name" value="PBP1_LacI_sugar_binding-like"/>
    <property type="match status" value="1"/>
</dbReference>
<evidence type="ECO:0000256" key="1">
    <source>
        <dbReference type="ARBA" id="ARBA00023015"/>
    </source>
</evidence>
<keyword evidence="2 5" id="KW-0238">DNA-binding</keyword>
<evidence type="ECO:0000256" key="3">
    <source>
        <dbReference type="ARBA" id="ARBA00023163"/>
    </source>
</evidence>
<dbReference type="GO" id="GO:0000976">
    <property type="term" value="F:transcription cis-regulatory region binding"/>
    <property type="evidence" value="ECO:0007669"/>
    <property type="project" value="TreeGrafter"/>
</dbReference>
<dbReference type="PANTHER" id="PTHR30146">
    <property type="entry name" value="LACI-RELATED TRANSCRIPTIONAL REPRESSOR"/>
    <property type="match status" value="1"/>
</dbReference>
<dbReference type="RefSeq" id="WP_181338888.1">
    <property type="nucleotide sequence ID" value="NZ_JAAKDE010000004.1"/>
</dbReference>
<gene>
    <name evidence="5" type="ORF">G5B42_02610</name>
</gene>
<dbReference type="InterPro" id="IPR010982">
    <property type="entry name" value="Lambda_DNA-bd_dom_sf"/>
</dbReference>
<dbReference type="SUPFAM" id="SSF53822">
    <property type="entry name" value="Periplasmic binding protein-like I"/>
    <property type="match status" value="1"/>
</dbReference>
<dbReference type="PANTHER" id="PTHR30146:SF109">
    <property type="entry name" value="HTH-TYPE TRANSCRIPTIONAL REGULATOR GALS"/>
    <property type="match status" value="1"/>
</dbReference>
<organism evidence="5 6">
    <name type="scientific">Capillibacterium thermochitinicola</name>
    <dbReference type="NCBI Taxonomy" id="2699427"/>
    <lineage>
        <taxon>Bacteria</taxon>
        <taxon>Bacillati</taxon>
        <taxon>Bacillota</taxon>
        <taxon>Capillibacterium</taxon>
    </lineage>
</organism>
<feature type="domain" description="HTH lacI-type" evidence="4">
    <location>
        <begin position="2"/>
        <end position="56"/>
    </location>
</feature>
<dbReference type="Pfam" id="PF00532">
    <property type="entry name" value="Peripla_BP_1"/>
    <property type="match status" value="1"/>
</dbReference>
<dbReference type="Gene3D" id="3.40.50.2300">
    <property type="match status" value="2"/>
</dbReference>
<dbReference type="InterPro" id="IPR000843">
    <property type="entry name" value="HTH_LacI"/>
</dbReference>
<dbReference type="EMBL" id="JAAKDE010000004">
    <property type="protein sequence ID" value="MBA2132437.1"/>
    <property type="molecule type" value="Genomic_DNA"/>
</dbReference>
<dbReference type="Proteomes" id="UP000657177">
    <property type="component" value="Unassembled WGS sequence"/>
</dbReference>
<dbReference type="PROSITE" id="PS50932">
    <property type="entry name" value="HTH_LACI_2"/>
    <property type="match status" value="1"/>
</dbReference>
<name>A0A8J6LRS3_9FIRM</name>
<keyword evidence="6" id="KW-1185">Reference proteome</keyword>
<accession>A0A8J6LRS3</accession>
<dbReference type="InterPro" id="IPR028082">
    <property type="entry name" value="Peripla_BP_I"/>
</dbReference>
<proteinExistence type="predicted"/>
<evidence type="ECO:0000256" key="2">
    <source>
        <dbReference type="ARBA" id="ARBA00023125"/>
    </source>
</evidence>
<dbReference type="InterPro" id="IPR001761">
    <property type="entry name" value="Peripla_BP/Lac1_sug-bd_dom"/>
</dbReference>
<dbReference type="SUPFAM" id="SSF47413">
    <property type="entry name" value="lambda repressor-like DNA-binding domains"/>
    <property type="match status" value="1"/>
</dbReference>
<dbReference type="Pfam" id="PF00356">
    <property type="entry name" value="LacI"/>
    <property type="match status" value="1"/>
</dbReference>
<dbReference type="AlphaFoldDB" id="A0A8J6LRS3"/>
<sequence>MTTIYDVAKLARVSAKTVSRVLNESHLVAEETRQRVLEAIEKLDYHPNVIAASLKRNRSNMIGFVVPYGSEFVFQDPNMMEQLRGTHDYVSAAGFELIVSVPRHKEDALQEALRLTKNRNVDGVILYPSYGIDQIIKEFQAKNLRYVTLGICFDQQKSNFVEVDQTPGSYFATQHLISLGHRRIGLLNKSASFFMYNRNDLLEGYVQALKEAGIAYIPSLVREGNFTFEDGYEQFMSLYKEHPDITAVICASDPMTYGLIRAIFDLGLNLDDIQVVAGDNLPLTQKLFPHLSSITNPSYEQGRQAGRMIVSIVNEGRGEVPGIILNTEFVARSMHSVVNR</sequence>
<evidence type="ECO:0000313" key="5">
    <source>
        <dbReference type="EMBL" id="MBA2132437.1"/>
    </source>
</evidence>
<dbReference type="GO" id="GO:0003700">
    <property type="term" value="F:DNA-binding transcription factor activity"/>
    <property type="evidence" value="ECO:0007669"/>
    <property type="project" value="TreeGrafter"/>
</dbReference>